<proteinExistence type="predicted"/>
<dbReference type="STRING" id="561177.ANHYDRO_00211"/>
<name>B6W6N0_9FIRM</name>
<reference evidence="1 2" key="1">
    <citation type="submission" date="2008-09" db="EMBL/GenBank/DDBJ databases">
        <authorList>
            <person name="Fulton L."/>
            <person name="Clifton S."/>
            <person name="Fulton B."/>
            <person name="Xu J."/>
            <person name="Minx P."/>
            <person name="Pepin K.H."/>
            <person name="Johnson M."/>
            <person name="Thiruvilangam P."/>
            <person name="Bhonagiri V."/>
            <person name="Nash W.E."/>
            <person name="Mardis E.R."/>
            <person name="Wilson R.K."/>
        </authorList>
    </citation>
    <scope>NUCLEOTIDE SEQUENCE [LARGE SCALE GENOMIC DNA]</scope>
    <source>
        <strain evidence="1 2">DSM 7454</strain>
    </source>
</reference>
<accession>B6W6N0</accession>
<evidence type="ECO:0000313" key="1">
    <source>
        <dbReference type="EMBL" id="EEB36973.1"/>
    </source>
</evidence>
<gene>
    <name evidence="1" type="ORF">ANHYDRO_00211</name>
</gene>
<comment type="caution">
    <text evidence="1">The sequence shown here is derived from an EMBL/GenBank/DDBJ whole genome shotgun (WGS) entry which is preliminary data.</text>
</comment>
<protein>
    <submittedName>
        <fullName evidence="1">Uncharacterized protein</fullName>
    </submittedName>
</protein>
<dbReference type="AlphaFoldDB" id="B6W6N0"/>
<evidence type="ECO:0000313" key="2">
    <source>
        <dbReference type="Proteomes" id="UP000005451"/>
    </source>
</evidence>
<dbReference type="Proteomes" id="UP000005451">
    <property type="component" value="Unassembled WGS sequence"/>
</dbReference>
<reference evidence="1 2" key="2">
    <citation type="submission" date="2008-10" db="EMBL/GenBank/DDBJ databases">
        <title>Draft genome sequence of Anaerococcus hydrogenalis (DSM 7454).</title>
        <authorList>
            <person name="Sudarsanam P."/>
            <person name="Ley R."/>
            <person name="Guruge J."/>
            <person name="Turnbaugh P.J."/>
            <person name="Mahowald M."/>
            <person name="Liep D."/>
            <person name="Gordon J."/>
        </authorList>
    </citation>
    <scope>NUCLEOTIDE SEQUENCE [LARGE SCALE GENOMIC DNA]</scope>
    <source>
        <strain evidence="1 2">DSM 7454</strain>
    </source>
</reference>
<sequence>MVNEDTKKENINTFPRKVMNLTRDFLFGKLEEKVKRSGLP</sequence>
<organism evidence="1 2">
    <name type="scientific">Anaerococcus hydrogenalis DSM 7454</name>
    <dbReference type="NCBI Taxonomy" id="561177"/>
    <lineage>
        <taxon>Bacteria</taxon>
        <taxon>Bacillati</taxon>
        <taxon>Bacillota</taxon>
        <taxon>Tissierellia</taxon>
        <taxon>Tissierellales</taxon>
        <taxon>Peptoniphilaceae</taxon>
        <taxon>Anaerococcus</taxon>
    </lineage>
</organism>
<dbReference type="EMBL" id="ABXA01000003">
    <property type="protein sequence ID" value="EEB36973.1"/>
    <property type="molecule type" value="Genomic_DNA"/>
</dbReference>